<keyword evidence="7" id="KW-0998">Cell outer membrane</keyword>
<protein>
    <submittedName>
        <fullName evidence="10">Outer membrane protein/protease secretion system outer membrane protein</fullName>
    </submittedName>
</protein>
<dbReference type="GO" id="GO:0015288">
    <property type="term" value="F:porin activity"/>
    <property type="evidence" value="ECO:0007669"/>
    <property type="project" value="TreeGrafter"/>
</dbReference>
<evidence type="ECO:0000256" key="3">
    <source>
        <dbReference type="ARBA" id="ARBA00022448"/>
    </source>
</evidence>
<evidence type="ECO:0000313" key="11">
    <source>
        <dbReference type="Proteomes" id="UP000272193"/>
    </source>
</evidence>
<name>A0A3N4VJI3_9BURK</name>
<evidence type="ECO:0000256" key="9">
    <source>
        <dbReference type="SAM" id="SignalP"/>
    </source>
</evidence>
<comment type="similarity">
    <text evidence="2">Belongs to the outer membrane factor (OMF) (TC 1.B.17) family.</text>
</comment>
<dbReference type="GO" id="GO:1990281">
    <property type="term" value="C:efflux pump complex"/>
    <property type="evidence" value="ECO:0007669"/>
    <property type="project" value="TreeGrafter"/>
</dbReference>
<keyword evidence="4" id="KW-1134">Transmembrane beta strand</keyword>
<dbReference type="GO" id="GO:0009279">
    <property type="term" value="C:cell outer membrane"/>
    <property type="evidence" value="ECO:0007669"/>
    <property type="project" value="UniProtKB-SubCell"/>
</dbReference>
<evidence type="ECO:0000256" key="2">
    <source>
        <dbReference type="ARBA" id="ARBA00007613"/>
    </source>
</evidence>
<dbReference type="InterPro" id="IPR051906">
    <property type="entry name" value="TolC-like"/>
</dbReference>
<dbReference type="Gene3D" id="1.20.1600.10">
    <property type="entry name" value="Outer membrane efflux proteins (OEP)"/>
    <property type="match status" value="1"/>
</dbReference>
<gene>
    <name evidence="10" type="ORF">EDC62_0835</name>
</gene>
<dbReference type="PANTHER" id="PTHR30026:SF20">
    <property type="entry name" value="OUTER MEMBRANE PROTEIN TOLC"/>
    <property type="match status" value="1"/>
</dbReference>
<evidence type="ECO:0000256" key="7">
    <source>
        <dbReference type="ARBA" id="ARBA00023237"/>
    </source>
</evidence>
<keyword evidence="3" id="KW-0813">Transport</keyword>
<dbReference type="RefSeq" id="WP_124220714.1">
    <property type="nucleotide sequence ID" value="NZ_RKQL01000001.1"/>
</dbReference>
<organism evidence="10 11">
    <name type="scientific">Tibeticola sediminis</name>
    <dbReference type="NCBI Taxonomy" id="1917811"/>
    <lineage>
        <taxon>Bacteria</taxon>
        <taxon>Pseudomonadati</taxon>
        <taxon>Pseudomonadota</taxon>
        <taxon>Betaproteobacteria</taxon>
        <taxon>Burkholderiales</taxon>
        <taxon>Comamonadaceae</taxon>
        <taxon>Tibeticola</taxon>
    </lineage>
</organism>
<dbReference type="GO" id="GO:0006508">
    <property type="term" value="P:proteolysis"/>
    <property type="evidence" value="ECO:0007669"/>
    <property type="project" value="UniProtKB-KW"/>
</dbReference>
<dbReference type="EMBL" id="RKQL01000001">
    <property type="protein sequence ID" value="RPE73124.1"/>
    <property type="molecule type" value="Genomic_DNA"/>
</dbReference>
<feature type="signal peptide" evidence="9">
    <location>
        <begin position="1"/>
        <end position="24"/>
    </location>
</feature>
<dbReference type="PANTHER" id="PTHR30026">
    <property type="entry name" value="OUTER MEMBRANE PROTEIN TOLC"/>
    <property type="match status" value="1"/>
</dbReference>
<feature type="coiled-coil region" evidence="8">
    <location>
        <begin position="326"/>
        <end position="385"/>
    </location>
</feature>
<evidence type="ECO:0000256" key="5">
    <source>
        <dbReference type="ARBA" id="ARBA00022692"/>
    </source>
</evidence>
<evidence type="ECO:0000256" key="4">
    <source>
        <dbReference type="ARBA" id="ARBA00022452"/>
    </source>
</evidence>
<evidence type="ECO:0000256" key="8">
    <source>
        <dbReference type="SAM" id="Coils"/>
    </source>
</evidence>
<keyword evidence="9" id="KW-0732">Signal</keyword>
<evidence type="ECO:0000313" key="10">
    <source>
        <dbReference type="EMBL" id="RPE73124.1"/>
    </source>
</evidence>
<keyword evidence="11" id="KW-1185">Reference proteome</keyword>
<dbReference type="Pfam" id="PF02321">
    <property type="entry name" value="OEP"/>
    <property type="match status" value="2"/>
</dbReference>
<keyword evidence="5" id="KW-0812">Transmembrane</keyword>
<dbReference type="GO" id="GO:0015562">
    <property type="term" value="F:efflux transmembrane transporter activity"/>
    <property type="evidence" value="ECO:0007669"/>
    <property type="project" value="InterPro"/>
</dbReference>
<evidence type="ECO:0000256" key="6">
    <source>
        <dbReference type="ARBA" id="ARBA00023136"/>
    </source>
</evidence>
<reference evidence="10 11" key="1">
    <citation type="submission" date="2018-11" db="EMBL/GenBank/DDBJ databases">
        <title>Genomic Encyclopedia of Type Strains, Phase IV (KMG-IV): sequencing the most valuable type-strain genomes for metagenomic binning, comparative biology and taxonomic classification.</title>
        <authorList>
            <person name="Goeker M."/>
        </authorList>
    </citation>
    <scope>NUCLEOTIDE SEQUENCE [LARGE SCALE GENOMIC DNA]</scope>
    <source>
        <strain evidence="10 11">DSM 101684</strain>
    </source>
</reference>
<dbReference type="Proteomes" id="UP000272193">
    <property type="component" value="Unassembled WGS sequence"/>
</dbReference>
<evidence type="ECO:0000256" key="1">
    <source>
        <dbReference type="ARBA" id="ARBA00004442"/>
    </source>
</evidence>
<dbReference type="NCBIfam" id="TIGR01844">
    <property type="entry name" value="type_I_sec_TolC"/>
    <property type="match status" value="1"/>
</dbReference>
<accession>A0A3N4VJI3</accession>
<dbReference type="SUPFAM" id="SSF56954">
    <property type="entry name" value="Outer membrane efflux proteins (OEP)"/>
    <property type="match status" value="1"/>
</dbReference>
<feature type="coiled-coil region" evidence="8">
    <location>
        <begin position="187"/>
        <end position="221"/>
    </location>
</feature>
<dbReference type="AlphaFoldDB" id="A0A3N4VJI3"/>
<feature type="chain" id="PRO_5018072115" evidence="9">
    <location>
        <begin position="25"/>
        <end position="454"/>
    </location>
</feature>
<comment type="subcellular location">
    <subcellularLocation>
        <location evidence="1">Cell outer membrane</location>
    </subcellularLocation>
</comment>
<comment type="caution">
    <text evidence="10">The sequence shown here is derived from an EMBL/GenBank/DDBJ whole genome shotgun (WGS) entry which is preliminary data.</text>
</comment>
<keyword evidence="10" id="KW-0645">Protease</keyword>
<dbReference type="InterPro" id="IPR003423">
    <property type="entry name" value="OMP_efflux"/>
</dbReference>
<dbReference type="OrthoDB" id="9813458at2"/>
<keyword evidence="10" id="KW-0378">Hydrolase</keyword>
<dbReference type="GO" id="GO:0008233">
    <property type="term" value="F:peptidase activity"/>
    <property type="evidence" value="ECO:0007669"/>
    <property type="project" value="UniProtKB-KW"/>
</dbReference>
<proteinExistence type="inferred from homology"/>
<keyword evidence="6" id="KW-0472">Membrane</keyword>
<keyword evidence="8" id="KW-0175">Coiled coil</keyword>
<sequence>MRPSHIRAVAAAAAWALLAVPAGAIDLLQSFQAALERDPQLRAARAGVDSAQERIEQARAQLLPQASLSASRYTNDLNSTQPNILGQESSRNEKYFSYNQTLSVRQPIYRKPLLLGLEQSRYFVADAQGSFESERQNLTVRVTQAYLEALLALDQWRLVQVQQQAAQTQLALARRAFEAGSGTVTDIDEAQAQLDQAKALQVQAEENLQYTRRQLESLVQQPVDRLAPLAVGALGLKPPAEDLATWQRWAQEQSPQIASLRARVEAARLEADKAQAGHQPTLDLALQLTRSASENVTSPKSAYLNRSLGLQLTVPLYSGGYVSSTARQALAELQRAQETLDAALRDLDLRVHKEYRGVVEGVSRVRALEQAVRSAERALESNRKSYRAGSRTLLDIARSEQQWQTALRDLSQARLEFIGAWVRLHALAGKEPLATVEGVNAWLDGSAPVSLAAQ</sequence>
<dbReference type="InterPro" id="IPR010130">
    <property type="entry name" value="T1SS_OMP_TolC"/>
</dbReference>